<dbReference type="SUPFAM" id="SSF52402">
    <property type="entry name" value="Adenine nucleotide alpha hydrolases-like"/>
    <property type="match status" value="2"/>
</dbReference>
<dbReference type="RefSeq" id="WP_377573404.1">
    <property type="nucleotide sequence ID" value="NZ_JBHTKA010000001.1"/>
</dbReference>
<evidence type="ECO:0000313" key="4">
    <source>
        <dbReference type="Proteomes" id="UP001597112"/>
    </source>
</evidence>
<proteinExistence type="inferred from homology"/>
<evidence type="ECO:0000256" key="1">
    <source>
        <dbReference type="ARBA" id="ARBA00008791"/>
    </source>
</evidence>
<comment type="caution">
    <text evidence="3">The sequence shown here is derived from an EMBL/GenBank/DDBJ whole genome shotgun (WGS) entry which is preliminary data.</text>
</comment>
<comment type="similarity">
    <text evidence="1">Belongs to the universal stress protein A family.</text>
</comment>
<dbReference type="PANTHER" id="PTHR46268:SF6">
    <property type="entry name" value="UNIVERSAL STRESS PROTEIN UP12"/>
    <property type="match status" value="1"/>
</dbReference>
<dbReference type="EMBL" id="JBHTKA010000001">
    <property type="protein sequence ID" value="MFD0997804.1"/>
    <property type="molecule type" value="Genomic_DNA"/>
</dbReference>
<feature type="domain" description="UspA" evidence="2">
    <location>
        <begin position="226"/>
        <end position="272"/>
    </location>
</feature>
<evidence type="ECO:0000313" key="3">
    <source>
        <dbReference type="EMBL" id="MFD0997804.1"/>
    </source>
</evidence>
<dbReference type="CDD" id="cd00293">
    <property type="entry name" value="USP-like"/>
    <property type="match status" value="2"/>
</dbReference>
<dbReference type="PRINTS" id="PR01438">
    <property type="entry name" value="UNVRSLSTRESS"/>
</dbReference>
<dbReference type="Proteomes" id="UP001597112">
    <property type="component" value="Unassembled WGS sequence"/>
</dbReference>
<dbReference type="InterPro" id="IPR006015">
    <property type="entry name" value="Universal_stress_UspA"/>
</dbReference>
<reference evidence="4" key="1">
    <citation type="journal article" date="2019" name="Int. J. Syst. Evol. Microbiol.">
        <title>The Global Catalogue of Microorganisms (GCM) 10K type strain sequencing project: providing services to taxonomists for standard genome sequencing and annotation.</title>
        <authorList>
            <consortium name="The Broad Institute Genomics Platform"/>
            <consortium name="The Broad Institute Genome Sequencing Center for Infectious Disease"/>
            <person name="Wu L."/>
            <person name="Ma J."/>
        </authorList>
    </citation>
    <scope>NUCLEOTIDE SEQUENCE [LARGE SCALE GENOMIC DNA]</scope>
    <source>
        <strain evidence="4">CCUG 58938</strain>
    </source>
</reference>
<dbReference type="InterPro" id="IPR014729">
    <property type="entry name" value="Rossmann-like_a/b/a_fold"/>
</dbReference>
<name>A0ABW3JVH0_9BACT</name>
<dbReference type="Pfam" id="PF00582">
    <property type="entry name" value="Usp"/>
    <property type="match status" value="2"/>
</dbReference>
<sequence>MKRILVPTDFSVASRSSLKFAIELASRAQAEVFVLHMVVLPLLQETTFGIQPIPADEQELQKATKAANKVFEEIRKQFPSKVEVHFNTMHDDIVSGMQVFIKEMGIDQIVMSMHGSGDLEEFFIGSTAEKIARVSSVPVLSIPGDVALESIRNIVFPSNLAPDQDDLIKDLKDLQRMLHAKLHVLLINTPVHFCNERQAQERLEQFAKNYSLCDFTINFRSHQFESSGIIEFVNEIHGDMVAMATHGRSGLAHLLKGSIAEKVLHKIDYPIWTWKLK</sequence>
<protein>
    <submittedName>
        <fullName evidence="3">Universal stress protein</fullName>
    </submittedName>
</protein>
<dbReference type="Gene3D" id="3.40.50.620">
    <property type="entry name" value="HUPs"/>
    <property type="match status" value="2"/>
</dbReference>
<dbReference type="InterPro" id="IPR006016">
    <property type="entry name" value="UspA"/>
</dbReference>
<accession>A0ABW3JVH0</accession>
<feature type="domain" description="UspA" evidence="2">
    <location>
        <begin position="1"/>
        <end position="142"/>
    </location>
</feature>
<evidence type="ECO:0000259" key="2">
    <source>
        <dbReference type="Pfam" id="PF00582"/>
    </source>
</evidence>
<keyword evidence="4" id="KW-1185">Reference proteome</keyword>
<dbReference type="PANTHER" id="PTHR46268">
    <property type="entry name" value="STRESS RESPONSE PROTEIN NHAX"/>
    <property type="match status" value="1"/>
</dbReference>
<organism evidence="3 4">
    <name type="scientific">Ohtaekwangia kribbensis</name>
    <dbReference type="NCBI Taxonomy" id="688913"/>
    <lineage>
        <taxon>Bacteria</taxon>
        <taxon>Pseudomonadati</taxon>
        <taxon>Bacteroidota</taxon>
        <taxon>Cytophagia</taxon>
        <taxon>Cytophagales</taxon>
        <taxon>Fulvivirgaceae</taxon>
        <taxon>Ohtaekwangia</taxon>
    </lineage>
</organism>
<gene>
    <name evidence="3" type="ORF">ACFQ21_00745</name>
</gene>